<dbReference type="Gene3D" id="3.30.565.10">
    <property type="entry name" value="Histidine kinase-like ATPase, C-terminal domain"/>
    <property type="match status" value="1"/>
</dbReference>
<dbReference type="InterPro" id="IPR011712">
    <property type="entry name" value="Sig_transdc_His_kin_sub3_dim/P"/>
</dbReference>
<dbReference type="AlphaFoldDB" id="A0A6J6BEJ8"/>
<dbReference type="SMART" id="SM00387">
    <property type="entry name" value="HATPase_c"/>
    <property type="match status" value="1"/>
</dbReference>
<dbReference type="GO" id="GO:0046983">
    <property type="term" value="F:protein dimerization activity"/>
    <property type="evidence" value="ECO:0007669"/>
    <property type="project" value="InterPro"/>
</dbReference>
<feature type="region of interest" description="Disordered" evidence="3">
    <location>
        <begin position="1"/>
        <end position="22"/>
    </location>
</feature>
<evidence type="ECO:0000256" key="3">
    <source>
        <dbReference type="SAM" id="MobiDB-lite"/>
    </source>
</evidence>
<dbReference type="InterPro" id="IPR017205">
    <property type="entry name" value="Sig_transdc_His_kinase_ChrS"/>
</dbReference>
<accession>A0A6J6BEJ8</accession>
<proteinExistence type="predicted"/>
<organism evidence="6">
    <name type="scientific">freshwater metagenome</name>
    <dbReference type="NCBI Taxonomy" id="449393"/>
    <lineage>
        <taxon>unclassified sequences</taxon>
        <taxon>metagenomes</taxon>
        <taxon>ecological metagenomes</taxon>
    </lineage>
</organism>
<evidence type="ECO:0000256" key="2">
    <source>
        <dbReference type="ARBA" id="ARBA00022777"/>
    </source>
</evidence>
<feature type="transmembrane region" description="Helical" evidence="4">
    <location>
        <begin position="61"/>
        <end position="79"/>
    </location>
</feature>
<dbReference type="GO" id="GO:0000155">
    <property type="term" value="F:phosphorelay sensor kinase activity"/>
    <property type="evidence" value="ECO:0007669"/>
    <property type="project" value="InterPro"/>
</dbReference>
<name>A0A6J6BEJ8_9ZZZZ</name>
<feature type="transmembrane region" description="Helical" evidence="4">
    <location>
        <begin position="166"/>
        <end position="187"/>
    </location>
</feature>
<reference evidence="6" key="1">
    <citation type="submission" date="2020-05" db="EMBL/GenBank/DDBJ databases">
        <authorList>
            <person name="Chiriac C."/>
            <person name="Salcher M."/>
            <person name="Ghai R."/>
            <person name="Kavagutti S V."/>
        </authorList>
    </citation>
    <scope>NUCLEOTIDE SEQUENCE</scope>
</reference>
<dbReference type="GO" id="GO:0016020">
    <property type="term" value="C:membrane"/>
    <property type="evidence" value="ECO:0007669"/>
    <property type="project" value="InterPro"/>
</dbReference>
<dbReference type="Gene3D" id="1.20.5.1930">
    <property type="match status" value="1"/>
</dbReference>
<dbReference type="PROSITE" id="PS50109">
    <property type="entry name" value="HIS_KIN"/>
    <property type="match status" value="1"/>
</dbReference>
<dbReference type="PIRSF" id="PIRSF037434">
    <property type="entry name" value="STHK_ChrS"/>
    <property type="match status" value="1"/>
</dbReference>
<evidence type="ECO:0000259" key="5">
    <source>
        <dbReference type="PROSITE" id="PS50109"/>
    </source>
</evidence>
<dbReference type="PANTHER" id="PTHR24421:SF62">
    <property type="entry name" value="SENSORY TRANSDUCTION HISTIDINE KINASE"/>
    <property type="match status" value="1"/>
</dbReference>
<keyword evidence="4" id="KW-1133">Transmembrane helix</keyword>
<keyword evidence="4" id="KW-0472">Membrane</keyword>
<feature type="transmembrane region" description="Helical" evidence="4">
    <location>
        <begin position="34"/>
        <end position="52"/>
    </location>
</feature>
<keyword evidence="4" id="KW-0812">Transmembrane</keyword>
<feature type="transmembrane region" description="Helical" evidence="4">
    <location>
        <begin position="124"/>
        <end position="146"/>
    </location>
</feature>
<dbReference type="InterPro" id="IPR005467">
    <property type="entry name" value="His_kinase_dom"/>
</dbReference>
<evidence type="ECO:0000313" key="6">
    <source>
        <dbReference type="EMBL" id="CAB4537580.1"/>
    </source>
</evidence>
<dbReference type="EMBL" id="CAEZSR010000002">
    <property type="protein sequence ID" value="CAB4537580.1"/>
    <property type="molecule type" value="Genomic_DNA"/>
</dbReference>
<dbReference type="Pfam" id="PF07730">
    <property type="entry name" value="HisKA_3"/>
    <property type="match status" value="1"/>
</dbReference>
<keyword evidence="1" id="KW-0808">Transferase</keyword>
<keyword evidence="2" id="KW-0418">Kinase</keyword>
<feature type="transmembrane region" description="Helical" evidence="4">
    <location>
        <begin position="99"/>
        <end position="117"/>
    </location>
</feature>
<evidence type="ECO:0000256" key="1">
    <source>
        <dbReference type="ARBA" id="ARBA00022679"/>
    </source>
</evidence>
<protein>
    <submittedName>
        <fullName evidence="6">Unannotated protein</fullName>
    </submittedName>
</protein>
<evidence type="ECO:0000256" key="4">
    <source>
        <dbReference type="SAM" id="Phobius"/>
    </source>
</evidence>
<dbReference type="CDD" id="cd16917">
    <property type="entry name" value="HATPase_UhpB-NarQ-NarX-like"/>
    <property type="match status" value="1"/>
</dbReference>
<dbReference type="InterPro" id="IPR036890">
    <property type="entry name" value="HATPase_C_sf"/>
</dbReference>
<gene>
    <name evidence="6" type="ORF">UFOPK1493_00083</name>
</gene>
<dbReference type="InterPro" id="IPR003594">
    <property type="entry name" value="HATPase_dom"/>
</dbReference>
<dbReference type="InterPro" id="IPR050482">
    <property type="entry name" value="Sensor_HK_TwoCompSys"/>
</dbReference>
<dbReference type="Pfam" id="PF02518">
    <property type="entry name" value="HATPase_c"/>
    <property type="match status" value="1"/>
</dbReference>
<feature type="domain" description="Histidine kinase" evidence="5">
    <location>
        <begin position="226"/>
        <end position="403"/>
    </location>
</feature>
<sequence>MSDDVPLEPQQVTRTPNRGVAAPEADAWDRANPWAGRVIVGVCLLAVVIAAFDERPLTSTLPWGIALSVATWLAVLALEREIGPQPIDAVADDLEDLRYLRWWLPVLAGLAGLWFLAVMSSPSYFVALFGLYWLFWSTVDLPWGALPALGLTGVMVLANEHWGSSWASSAAQGAVSFGMGFAFALYLRVVIDQSRQRSQLITELRAAQAHLATAQREAGVLAERERLAREIHDTLAQGFTSIVMLCQAGRHERVEQVARDNLAEARRLVAALQPAVLDGRTLVDAIRRVVDGFRDDTGLRATLDVVGTPRSLDRTEEVALLRATQEALTNIRKHAGATTVEVRLRYDDPVTLAVTDDGCGFDPETVDGGFGLRGLRDRLDEVQGAFDVRSTPGGGTTVEVRVP</sequence>
<dbReference type="SUPFAM" id="SSF55874">
    <property type="entry name" value="ATPase domain of HSP90 chaperone/DNA topoisomerase II/histidine kinase"/>
    <property type="match status" value="1"/>
</dbReference>
<dbReference type="PANTHER" id="PTHR24421">
    <property type="entry name" value="NITRATE/NITRITE SENSOR PROTEIN NARX-RELATED"/>
    <property type="match status" value="1"/>
</dbReference>